<name>A0A5P8WIR9_9NOSO</name>
<dbReference type="PANTHER" id="PTHR35848:SF6">
    <property type="entry name" value="CUPIN TYPE-2 DOMAIN-CONTAINING PROTEIN"/>
    <property type="match status" value="1"/>
</dbReference>
<evidence type="ECO:0000259" key="2">
    <source>
        <dbReference type="Pfam" id="PF07883"/>
    </source>
</evidence>
<dbReference type="InterPro" id="IPR011051">
    <property type="entry name" value="RmlC_Cupin_sf"/>
</dbReference>
<dbReference type="PANTHER" id="PTHR35848">
    <property type="entry name" value="OXALATE-BINDING PROTEIN"/>
    <property type="match status" value="1"/>
</dbReference>
<gene>
    <name evidence="3" type="ORF">GXM_10490</name>
</gene>
<dbReference type="Proteomes" id="UP000326678">
    <property type="component" value="Chromosome pGXM02"/>
</dbReference>
<feature type="domain" description="Cupin type-2" evidence="2">
    <location>
        <begin position="38"/>
        <end position="106"/>
    </location>
</feature>
<keyword evidence="1" id="KW-0479">Metal-binding</keyword>
<evidence type="ECO:0000256" key="1">
    <source>
        <dbReference type="ARBA" id="ARBA00022723"/>
    </source>
</evidence>
<dbReference type="GO" id="GO:0046872">
    <property type="term" value="F:metal ion binding"/>
    <property type="evidence" value="ECO:0007669"/>
    <property type="project" value="UniProtKB-KW"/>
</dbReference>
<keyword evidence="4" id="KW-1185">Reference proteome</keyword>
<organism evidence="3 4">
    <name type="scientific">Nostoc sphaeroides CCNUC1</name>
    <dbReference type="NCBI Taxonomy" id="2653204"/>
    <lineage>
        <taxon>Bacteria</taxon>
        <taxon>Bacillati</taxon>
        <taxon>Cyanobacteriota</taxon>
        <taxon>Cyanophyceae</taxon>
        <taxon>Nostocales</taxon>
        <taxon>Nostocaceae</taxon>
        <taxon>Nostoc</taxon>
    </lineage>
</organism>
<accession>A0A5P8WIR9</accession>
<dbReference type="InterPro" id="IPR051610">
    <property type="entry name" value="GPI/OXD"/>
</dbReference>
<sequence length="117" mass="13412">MQRGKILRELMKVEYGAYLGRILSSIDFPEPPPFGGAIVEIEQGQSVILHSHHEAEIYLILEGKGIMQVKTETFEVSSGDTILIEPFEEHSLRNHQKQMIRMVAIWWELKNHSLANT</sequence>
<dbReference type="InterPro" id="IPR014710">
    <property type="entry name" value="RmlC-like_jellyroll"/>
</dbReference>
<protein>
    <recommendedName>
        <fullName evidence="2">Cupin type-2 domain-containing protein</fullName>
    </recommendedName>
</protein>
<reference evidence="3 4" key="1">
    <citation type="submission" date="2019-10" db="EMBL/GenBank/DDBJ databases">
        <title>Genomic and transcriptomic insights into the perfect genentic adaptation of a filamentous nitrogen-fixing cyanobacterium to rice fields.</title>
        <authorList>
            <person name="Chen Z."/>
        </authorList>
    </citation>
    <scope>NUCLEOTIDE SEQUENCE [LARGE SCALE GENOMIC DNA]</scope>
    <source>
        <strain evidence="3">CCNUC1</strain>
    </source>
</reference>
<dbReference type="EMBL" id="CP045229">
    <property type="protein sequence ID" value="QFS52735.1"/>
    <property type="molecule type" value="Genomic_DNA"/>
</dbReference>
<dbReference type="RefSeq" id="WP_152592862.1">
    <property type="nucleotide sequence ID" value="NZ_CP045229.1"/>
</dbReference>
<evidence type="ECO:0000313" key="3">
    <source>
        <dbReference type="EMBL" id="QFS52735.1"/>
    </source>
</evidence>
<proteinExistence type="predicted"/>
<dbReference type="KEGG" id="nsh:GXM_10490"/>
<dbReference type="SUPFAM" id="SSF51182">
    <property type="entry name" value="RmlC-like cupins"/>
    <property type="match status" value="1"/>
</dbReference>
<dbReference type="Gene3D" id="2.60.120.10">
    <property type="entry name" value="Jelly Rolls"/>
    <property type="match status" value="1"/>
</dbReference>
<dbReference type="Pfam" id="PF07883">
    <property type="entry name" value="Cupin_2"/>
    <property type="match status" value="1"/>
</dbReference>
<dbReference type="InterPro" id="IPR013096">
    <property type="entry name" value="Cupin_2"/>
</dbReference>
<evidence type="ECO:0000313" key="4">
    <source>
        <dbReference type="Proteomes" id="UP000326678"/>
    </source>
</evidence>
<dbReference type="AlphaFoldDB" id="A0A5P8WIR9"/>